<reference evidence="2 3" key="1">
    <citation type="submission" date="2021-07" db="EMBL/GenBank/DDBJ databases">
        <title>Characterization of Violacein-producing bacteria and related species.</title>
        <authorList>
            <person name="Wilson H.S."/>
            <person name="De Leon M.E."/>
        </authorList>
    </citation>
    <scope>NUCLEOTIDE SEQUENCE [LARGE SCALE GENOMIC DNA]</scope>
    <source>
        <strain evidence="2 3">HSC-2F05</strain>
    </source>
</reference>
<proteinExistence type="predicted"/>
<dbReference type="RefSeq" id="WP_225239237.1">
    <property type="nucleotide sequence ID" value="NZ_JAHYBX010000005.1"/>
</dbReference>
<keyword evidence="1" id="KW-0812">Transmembrane</keyword>
<keyword evidence="1" id="KW-1133">Transmembrane helix</keyword>
<gene>
    <name evidence="2" type="ORF">LE190_13760</name>
</gene>
<sequence length="122" mass="12386">MESIRMLQVAVYLLALAALGGIVMGWIRFSGGRNPPSSLAMAHGFLAAAGVTLLAYAVLALAAPGTALLALLLFVAGALGGVVLNLHYHLHGKPLPKGIVAAHALISVIAFVLLYMAAFGAG</sequence>
<keyword evidence="3" id="KW-1185">Reference proteome</keyword>
<feature type="transmembrane region" description="Helical" evidence="1">
    <location>
        <begin position="68"/>
        <end position="88"/>
    </location>
</feature>
<evidence type="ECO:0008006" key="4">
    <source>
        <dbReference type="Google" id="ProtNLM"/>
    </source>
</evidence>
<organism evidence="2 3">
    <name type="scientific">Massilia hydrophila</name>
    <dbReference type="NCBI Taxonomy" id="3044279"/>
    <lineage>
        <taxon>Bacteria</taxon>
        <taxon>Pseudomonadati</taxon>
        <taxon>Pseudomonadota</taxon>
        <taxon>Betaproteobacteria</taxon>
        <taxon>Burkholderiales</taxon>
        <taxon>Oxalobacteraceae</taxon>
        <taxon>Telluria group</taxon>
        <taxon>Massilia</taxon>
    </lineage>
</organism>
<evidence type="ECO:0000313" key="2">
    <source>
        <dbReference type="EMBL" id="MCA1856984.1"/>
    </source>
</evidence>
<keyword evidence="1" id="KW-0472">Membrane</keyword>
<comment type="caution">
    <text evidence="2">The sequence shown here is derived from an EMBL/GenBank/DDBJ whole genome shotgun (WGS) entry which is preliminary data.</text>
</comment>
<dbReference type="Proteomes" id="UP001198602">
    <property type="component" value="Unassembled WGS sequence"/>
</dbReference>
<evidence type="ECO:0000313" key="3">
    <source>
        <dbReference type="Proteomes" id="UP001198602"/>
    </source>
</evidence>
<feature type="transmembrane region" description="Helical" evidence="1">
    <location>
        <begin position="6"/>
        <end position="27"/>
    </location>
</feature>
<feature type="transmembrane region" description="Helical" evidence="1">
    <location>
        <begin position="100"/>
        <end position="121"/>
    </location>
</feature>
<feature type="transmembrane region" description="Helical" evidence="1">
    <location>
        <begin position="39"/>
        <end position="62"/>
    </location>
</feature>
<protein>
    <recommendedName>
        <fullName evidence="4">DUF420 domain-containing protein</fullName>
    </recommendedName>
</protein>
<dbReference type="EMBL" id="JAHYBX010000005">
    <property type="protein sequence ID" value="MCA1856984.1"/>
    <property type="molecule type" value="Genomic_DNA"/>
</dbReference>
<accession>A0ABS7YEN4</accession>
<evidence type="ECO:0000256" key="1">
    <source>
        <dbReference type="SAM" id="Phobius"/>
    </source>
</evidence>
<name>A0ABS7YEN4_9BURK</name>